<dbReference type="GO" id="GO:0005737">
    <property type="term" value="C:cytoplasm"/>
    <property type="evidence" value="ECO:0007669"/>
    <property type="project" value="TreeGrafter"/>
</dbReference>
<comment type="caution">
    <text evidence="7">The sequence shown here is derived from an EMBL/GenBank/DDBJ whole genome shotgun (WGS) entry which is preliminary data.</text>
</comment>
<dbReference type="InterPro" id="IPR013189">
    <property type="entry name" value="Glyco_hydro_32_C"/>
</dbReference>
<dbReference type="PANTHER" id="PTHR42800:SF1">
    <property type="entry name" value="EXOINULINASE INUD (AFU_ORTHOLOGUE AFUA_5G00480)"/>
    <property type="match status" value="1"/>
</dbReference>
<keyword evidence="2 4" id="KW-0378">Hydrolase</keyword>
<dbReference type="SUPFAM" id="SSF75005">
    <property type="entry name" value="Arabinanase/levansucrase/invertase"/>
    <property type="match status" value="1"/>
</dbReference>
<organism evidence="7 8">
    <name type="scientific">Mediterraneibacter hominis</name>
    <dbReference type="NCBI Taxonomy" id="2763054"/>
    <lineage>
        <taxon>Bacteria</taxon>
        <taxon>Bacillati</taxon>
        <taxon>Bacillota</taxon>
        <taxon>Clostridia</taxon>
        <taxon>Lachnospirales</taxon>
        <taxon>Lachnospiraceae</taxon>
        <taxon>Mediterraneibacter</taxon>
    </lineage>
</organism>
<dbReference type="CDD" id="cd18622">
    <property type="entry name" value="GH32_Inu-like"/>
    <property type="match status" value="1"/>
</dbReference>
<dbReference type="RefSeq" id="WP_186874923.1">
    <property type="nucleotide sequence ID" value="NZ_JACOPF010000001.1"/>
</dbReference>
<comment type="similarity">
    <text evidence="1 4">Belongs to the glycosyl hydrolase 32 family.</text>
</comment>
<feature type="domain" description="Glycosyl hydrolase family 32 C-terminal" evidence="6">
    <location>
        <begin position="364"/>
        <end position="441"/>
    </location>
</feature>
<evidence type="ECO:0000259" key="5">
    <source>
        <dbReference type="Pfam" id="PF00251"/>
    </source>
</evidence>
<dbReference type="InterPro" id="IPR023296">
    <property type="entry name" value="Glyco_hydro_beta-prop_sf"/>
</dbReference>
<sequence>MNKKEMMNNFEKHRPIYHFSSKKGWINDPNGLIYHGGYFHLFYQHYPEGVVHGPMHWGHARSKQLIDWEELPIALYPDEKGTIFSGCIVYDQENTSGLGKETAPLVAVFTQNQEKNGLTRQYQSLAYSTDGGMTFEKYAGNPVLDLGLSDFRDPKVFWYPEKKRWIMLAAVLDSIFIFSSKNLREWKKESIYYTGDLEKNEIWECPDLCLFKTREGIQKWVLIVSQNTLDYKKTGVRYFVGKFDGKKFYEENSEEVLWLDFGRDNYAAATFAGIEGRIVQVGWMNCWAYAQKLPEQGFRGSMTIPRELYLLQTPMGLRLGQMPVEEVKEYLNVYRLSEGTLEMDILLGAFLIDIHNGKGKICLSNKKERFMIDIDFDKQYIVVDRSKCGENLGKEFTETKNRNFHISRQRQILLIIDTTSVEIFTAGGEVAGSFQYFSKYPFQTIKVQGGTL</sequence>
<dbReference type="Pfam" id="PF00251">
    <property type="entry name" value="Glyco_hydro_32N"/>
    <property type="match status" value="1"/>
</dbReference>
<keyword evidence="3 4" id="KW-0326">Glycosidase</keyword>
<keyword evidence="8" id="KW-1185">Reference proteome</keyword>
<evidence type="ECO:0000256" key="3">
    <source>
        <dbReference type="ARBA" id="ARBA00023295"/>
    </source>
</evidence>
<dbReference type="SUPFAM" id="SSF49899">
    <property type="entry name" value="Concanavalin A-like lectins/glucanases"/>
    <property type="match status" value="1"/>
</dbReference>
<dbReference type="GO" id="GO:0005987">
    <property type="term" value="P:sucrose catabolic process"/>
    <property type="evidence" value="ECO:0007669"/>
    <property type="project" value="TreeGrafter"/>
</dbReference>
<dbReference type="Gene3D" id="2.115.10.20">
    <property type="entry name" value="Glycosyl hydrolase domain, family 43"/>
    <property type="match status" value="1"/>
</dbReference>
<dbReference type="SMART" id="SM00640">
    <property type="entry name" value="Glyco_32"/>
    <property type="match status" value="1"/>
</dbReference>
<reference evidence="7" key="1">
    <citation type="submission" date="2020-08" db="EMBL/GenBank/DDBJ databases">
        <title>Genome public.</title>
        <authorList>
            <person name="Liu C."/>
            <person name="Sun Q."/>
        </authorList>
    </citation>
    <scope>NUCLEOTIDE SEQUENCE</scope>
    <source>
        <strain evidence="7">NSJ-55</strain>
    </source>
</reference>
<evidence type="ECO:0000259" key="6">
    <source>
        <dbReference type="Pfam" id="PF08244"/>
    </source>
</evidence>
<dbReference type="Proteomes" id="UP000652477">
    <property type="component" value="Unassembled WGS sequence"/>
</dbReference>
<name>A0A923LHU8_9FIRM</name>
<evidence type="ECO:0000313" key="7">
    <source>
        <dbReference type="EMBL" id="MBC5688299.1"/>
    </source>
</evidence>
<dbReference type="EMBL" id="JACOPF010000001">
    <property type="protein sequence ID" value="MBC5688299.1"/>
    <property type="molecule type" value="Genomic_DNA"/>
</dbReference>
<evidence type="ECO:0000256" key="2">
    <source>
        <dbReference type="ARBA" id="ARBA00022801"/>
    </source>
</evidence>
<protein>
    <submittedName>
        <fullName evidence="7">Glycoside hydrolase family 32 protein</fullName>
    </submittedName>
</protein>
<evidence type="ECO:0000256" key="4">
    <source>
        <dbReference type="RuleBase" id="RU362110"/>
    </source>
</evidence>
<dbReference type="Pfam" id="PF08244">
    <property type="entry name" value="Glyco_hydro_32C"/>
    <property type="match status" value="1"/>
</dbReference>
<feature type="domain" description="Glycosyl hydrolase family 32 N-terminal" evidence="5">
    <location>
        <begin position="18"/>
        <end position="312"/>
    </location>
</feature>
<dbReference type="PANTHER" id="PTHR42800">
    <property type="entry name" value="EXOINULINASE INUD (AFU_ORTHOLOGUE AFUA_5G00480)"/>
    <property type="match status" value="1"/>
</dbReference>
<evidence type="ECO:0000313" key="8">
    <source>
        <dbReference type="Proteomes" id="UP000652477"/>
    </source>
</evidence>
<gene>
    <name evidence="7" type="ORF">H8S37_05070</name>
</gene>
<dbReference type="AlphaFoldDB" id="A0A923LHU8"/>
<dbReference type="GO" id="GO:0004575">
    <property type="term" value="F:sucrose alpha-glucosidase activity"/>
    <property type="evidence" value="ECO:0007669"/>
    <property type="project" value="TreeGrafter"/>
</dbReference>
<proteinExistence type="inferred from homology"/>
<dbReference type="InterPro" id="IPR013320">
    <property type="entry name" value="ConA-like_dom_sf"/>
</dbReference>
<dbReference type="Gene3D" id="2.60.120.560">
    <property type="entry name" value="Exo-inulinase, domain 1"/>
    <property type="match status" value="1"/>
</dbReference>
<accession>A0A923LHU8</accession>
<evidence type="ECO:0000256" key="1">
    <source>
        <dbReference type="ARBA" id="ARBA00009902"/>
    </source>
</evidence>
<dbReference type="InterPro" id="IPR001362">
    <property type="entry name" value="Glyco_hydro_32"/>
</dbReference>
<dbReference type="InterPro" id="IPR013148">
    <property type="entry name" value="Glyco_hydro_32_N"/>
</dbReference>